<keyword evidence="2" id="KW-1133">Transmembrane helix</keyword>
<reference evidence="3 4" key="1">
    <citation type="journal article" date="2014" name="Genome Announc.">
        <title>Draft Genome Sequence of Streptomyces fradiae ATCC 19609, a Strain Highly Sensitive to Antibiotics.</title>
        <authorList>
            <person name="Bekker O.B."/>
            <person name="Klimina K.M."/>
            <person name="Vatlin A.A."/>
            <person name="Zakharevich N.V."/>
            <person name="Kasianov A.S."/>
            <person name="Danilenko V.N."/>
        </authorList>
    </citation>
    <scope>NUCLEOTIDE SEQUENCE [LARGE SCALE GENOMIC DNA]</scope>
    <source>
        <strain evidence="3 4">ATCC 19609</strain>
    </source>
</reference>
<keyword evidence="2" id="KW-0812">Transmembrane</keyword>
<feature type="compositionally biased region" description="Gly residues" evidence="1">
    <location>
        <begin position="28"/>
        <end position="39"/>
    </location>
</feature>
<dbReference type="RefSeq" id="WP_043460124.1">
    <property type="nucleotide sequence ID" value="NZ_CP134822.1"/>
</dbReference>
<dbReference type="AlphaFoldDB" id="A0A3R7HM80"/>
<name>A0A3R7HM80_9ACTN</name>
<keyword evidence="4" id="KW-1185">Reference proteome</keyword>
<accession>A0A3R7HM80</accession>
<evidence type="ECO:0000256" key="1">
    <source>
        <dbReference type="SAM" id="MobiDB-lite"/>
    </source>
</evidence>
<organism evidence="3 4">
    <name type="scientific">Streptomyces xinghaiensis</name>
    <dbReference type="NCBI Taxonomy" id="1038928"/>
    <lineage>
        <taxon>Bacteria</taxon>
        <taxon>Bacillati</taxon>
        <taxon>Actinomycetota</taxon>
        <taxon>Actinomycetes</taxon>
        <taxon>Kitasatosporales</taxon>
        <taxon>Streptomycetaceae</taxon>
        <taxon>Streptomyces</taxon>
    </lineage>
</organism>
<evidence type="ECO:0000313" key="4">
    <source>
        <dbReference type="Proteomes" id="UP000028058"/>
    </source>
</evidence>
<evidence type="ECO:0000256" key="2">
    <source>
        <dbReference type="SAM" id="Phobius"/>
    </source>
</evidence>
<comment type="caution">
    <text evidence="3">The sequence shown here is derived from an EMBL/GenBank/DDBJ whole genome shotgun (WGS) entry which is preliminary data.</text>
</comment>
<feature type="compositionally biased region" description="Low complexity" evidence="1">
    <location>
        <begin position="17"/>
        <end position="27"/>
    </location>
</feature>
<feature type="region of interest" description="Disordered" evidence="1">
    <location>
        <begin position="13"/>
        <end position="44"/>
    </location>
</feature>
<protein>
    <submittedName>
        <fullName evidence="3">Uncharacterized protein</fullName>
    </submittedName>
</protein>
<dbReference type="OrthoDB" id="4828447at2"/>
<feature type="transmembrane region" description="Helical" evidence="2">
    <location>
        <begin position="51"/>
        <end position="73"/>
    </location>
</feature>
<sequence length="214" mass="21923">MIRVKSLMRQVNPVPPETAAGLAPRGAAGAGVPGTGEGLPGRARRPRRRGLLVAALAAGAAVVAAAVAVPVLWENGTDGPEGLLADEPYYATTGELEGAADLIVRARLDSARETQEQGFPATVATADIAATAKGRAPGRTVRISYTRPDSGPEAPDLAVGRSYVLLLERQDDGLYTPVNSTQGSYRVTAQRAQAGADNDVALSEATLTALGLTG</sequence>
<gene>
    <name evidence="3" type="ORF">SFRA_000855</name>
</gene>
<dbReference type="Proteomes" id="UP000028058">
    <property type="component" value="Unassembled WGS sequence"/>
</dbReference>
<evidence type="ECO:0000313" key="3">
    <source>
        <dbReference type="EMBL" id="RKM98840.1"/>
    </source>
</evidence>
<dbReference type="EMBL" id="JNAD02000001">
    <property type="protein sequence ID" value="RKM98840.1"/>
    <property type="molecule type" value="Genomic_DNA"/>
</dbReference>
<proteinExistence type="predicted"/>
<keyword evidence="2" id="KW-0472">Membrane</keyword>